<name>A0ABQ8KTM1_9APHY</name>
<gene>
    <name evidence="2" type="ORF">C8Q71DRAFT_325547</name>
</gene>
<accession>A0ABQ8KTM1</accession>
<protein>
    <submittedName>
        <fullName evidence="2">Uncharacterized protein</fullName>
    </submittedName>
</protein>
<keyword evidence="3" id="KW-1185">Reference proteome</keyword>
<organism evidence="2 3">
    <name type="scientific">Rhodofomes roseus</name>
    <dbReference type="NCBI Taxonomy" id="34475"/>
    <lineage>
        <taxon>Eukaryota</taxon>
        <taxon>Fungi</taxon>
        <taxon>Dikarya</taxon>
        <taxon>Basidiomycota</taxon>
        <taxon>Agaricomycotina</taxon>
        <taxon>Agaricomycetes</taxon>
        <taxon>Polyporales</taxon>
        <taxon>Rhodofomes</taxon>
    </lineage>
</organism>
<dbReference type="GeneID" id="71998562"/>
<dbReference type="RefSeq" id="XP_047782647.1">
    <property type="nucleotide sequence ID" value="XM_047917830.1"/>
</dbReference>
<proteinExistence type="predicted"/>
<evidence type="ECO:0000256" key="1">
    <source>
        <dbReference type="SAM" id="Phobius"/>
    </source>
</evidence>
<dbReference type="Proteomes" id="UP000814176">
    <property type="component" value="Unassembled WGS sequence"/>
</dbReference>
<evidence type="ECO:0000313" key="3">
    <source>
        <dbReference type="Proteomes" id="UP000814176"/>
    </source>
</evidence>
<feature type="transmembrane region" description="Helical" evidence="1">
    <location>
        <begin position="6"/>
        <end position="27"/>
    </location>
</feature>
<reference evidence="2 3" key="1">
    <citation type="journal article" date="2021" name="Environ. Microbiol.">
        <title>Gene family expansions and transcriptome signatures uncover fungal adaptations to wood decay.</title>
        <authorList>
            <person name="Hage H."/>
            <person name="Miyauchi S."/>
            <person name="Viragh M."/>
            <person name="Drula E."/>
            <person name="Min B."/>
            <person name="Chaduli D."/>
            <person name="Navarro D."/>
            <person name="Favel A."/>
            <person name="Norest M."/>
            <person name="Lesage-Meessen L."/>
            <person name="Balint B."/>
            <person name="Merenyi Z."/>
            <person name="de Eugenio L."/>
            <person name="Morin E."/>
            <person name="Martinez A.T."/>
            <person name="Baldrian P."/>
            <person name="Stursova M."/>
            <person name="Martinez M.J."/>
            <person name="Novotny C."/>
            <person name="Magnuson J.K."/>
            <person name="Spatafora J.W."/>
            <person name="Maurice S."/>
            <person name="Pangilinan J."/>
            <person name="Andreopoulos W."/>
            <person name="LaButti K."/>
            <person name="Hundley H."/>
            <person name="Na H."/>
            <person name="Kuo A."/>
            <person name="Barry K."/>
            <person name="Lipzen A."/>
            <person name="Henrissat B."/>
            <person name="Riley R."/>
            <person name="Ahrendt S."/>
            <person name="Nagy L.G."/>
            <person name="Grigoriev I.V."/>
            <person name="Martin F."/>
            <person name="Rosso M.N."/>
        </authorList>
    </citation>
    <scope>NUCLEOTIDE SEQUENCE [LARGE SCALE GENOMIC DNA]</scope>
    <source>
        <strain evidence="2 3">CIRM-BRFM 1785</strain>
    </source>
</reference>
<comment type="caution">
    <text evidence="2">The sequence shown here is derived from an EMBL/GenBank/DDBJ whole genome shotgun (WGS) entry which is preliminary data.</text>
</comment>
<keyword evidence="1" id="KW-0812">Transmembrane</keyword>
<keyword evidence="1" id="KW-0472">Membrane</keyword>
<keyword evidence="1" id="KW-1133">Transmembrane helix</keyword>
<sequence length="93" mass="10450">MEIHCVCFSVSLLLSGFLFNMLTYHHFQGRRPLTSRLLEVKSRRLYPIDGDFSCGPPVTPAAANQVTQDIQIRGRWIFVQDDPHPRPVAVGGA</sequence>
<dbReference type="EMBL" id="JADCUA010000003">
    <property type="protein sequence ID" value="KAH9841348.1"/>
    <property type="molecule type" value="Genomic_DNA"/>
</dbReference>
<evidence type="ECO:0000313" key="2">
    <source>
        <dbReference type="EMBL" id="KAH9841348.1"/>
    </source>
</evidence>